<comment type="caution">
    <text evidence="9">The sequence shown here is derived from an EMBL/GenBank/DDBJ whole genome shotgun (WGS) entry which is preliminary data.</text>
</comment>
<keyword evidence="2 7" id="KW-0813">Transport</keyword>
<evidence type="ECO:0000256" key="5">
    <source>
        <dbReference type="ARBA" id="ARBA00022989"/>
    </source>
</evidence>
<dbReference type="Pfam" id="PF00528">
    <property type="entry name" value="BPD_transp_1"/>
    <property type="match status" value="1"/>
</dbReference>
<dbReference type="Gene3D" id="1.10.3720.10">
    <property type="entry name" value="MetI-like"/>
    <property type="match status" value="1"/>
</dbReference>
<feature type="transmembrane region" description="Helical" evidence="7">
    <location>
        <begin position="273"/>
        <end position="294"/>
    </location>
</feature>
<keyword evidence="3" id="KW-1003">Cell membrane</keyword>
<keyword evidence="4 7" id="KW-0812">Transmembrane</keyword>
<evidence type="ECO:0000256" key="3">
    <source>
        <dbReference type="ARBA" id="ARBA00022475"/>
    </source>
</evidence>
<dbReference type="SUPFAM" id="SSF161098">
    <property type="entry name" value="MetI-like"/>
    <property type="match status" value="1"/>
</dbReference>
<comment type="similarity">
    <text evidence="7">Belongs to the binding-protein-dependent transport system permease family.</text>
</comment>
<keyword evidence="5 7" id="KW-1133">Transmembrane helix</keyword>
<dbReference type="AlphaFoldDB" id="A0A198AGW8"/>
<keyword evidence="10" id="KW-1185">Reference proteome</keyword>
<dbReference type="Proteomes" id="UP000078454">
    <property type="component" value="Unassembled WGS sequence"/>
</dbReference>
<name>A0A198AGW8_9BACL</name>
<evidence type="ECO:0000313" key="9">
    <source>
        <dbReference type="EMBL" id="OAS20734.1"/>
    </source>
</evidence>
<accession>A0A198AGW8</accession>
<keyword evidence="6 7" id="KW-0472">Membrane</keyword>
<protein>
    <submittedName>
        <fullName evidence="9">Polysaccharide ABC transporter ATP-binding protein</fullName>
    </submittedName>
</protein>
<dbReference type="GO" id="GO:0055085">
    <property type="term" value="P:transmembrane transport"/>
    <property type="evidence" value="ECO:0007669"/>
    <property type="project" value="InterPro"/>
</dbReference>
<dbReference type="GO" id="GO:0005886">
    <property type="term" value="C:plasma membrane"/>
    <property type="evidence" value="ECO:0007669"/>
    <property type="project" value="UniProtKB-SubCell"/>
</dbReference>
<dbReference type="STRING" id="1850517.A8708_18025"/>
<dbReference type="InterPro" id="IPR000515">
    <property type="entry name" value="MetI-like"/>
</dbReference>
<dbReference type="PANTHER" id="PTHR43227">
    <property type="entry name" value="BLL4140 PROTEIN"/>
    <property type="match status" value="1"/>
</dbReference>
<keyword evidence="9" id="KW-0547">Nucleotide-binding</keyword>
<evidence type="ECO:0000259" key="8">
    <source>
        <dbReference type="PROSITE" id="PS50928"/>
    </source>
</evidence>
<keyword evidence="9" id="KW-0067">ATP-binding</keyword>
<dbReference type="PROSITE" id="PS50928">
    <property type="entry name" value="ABC_TM1"/>
    <property type="match status" value="1"/>
</dbReference>
<feature type="transmembrane region" description="Helical" evidence="7">
    <location>
        <begin position="12"/>
        <end position="33"/>
    </location>
</feature>
<sequence>MQRTSTLTRKLSVIWSFRVLYAMLLPGLIYYAVYRYSPMFGAIIAFKNFNVMLGVFDSPWASPWYAHFKTFYDSPYFFTLLRNTFLISIYKLLFGMVPGIALAILLSEVRARFFKRFVQTVTYLPHFLSWIIIYGIAAAFLSETDGLVNLWVKNIGGDAISFLTSTAWFRTILVASDVWKDIGWTAIIYLAAITSIDPTLYEAARIDGSGRLRMIWHVTLPGIRHVIILLLILKLGQILDAGFDQIYIMYNVQVYEVADIIDTWVFRTGLEELNFSLAAAVGLFKSVVGFVLVITANRIARRWGEGVW</sequence>
<dbReference type="PANTHER" id="PTHR43227:SF11">
    <property type="entry name" value="BLL4140 PROTEIN"/>
    <property type="match status" value="1"/>
</dbReference>
<comment type="subcellular location">
    <subcellularLocation>
        <location evidence="1 7">Cell membrane</location>
        <topology evidence="1 7">Multi-pass membrane protein</topology>
    </subcellularLocation>
</comment>
<evidence type="ECO:0000256" key="6">
    <source>
        <dbReference type="ARBA" id="ARBA00023136"/>
    </source>
</evidence>
<reference evidence="9 10" key="1">
    <citation type="submission" date="2016-05" db="EMBL/GenBank/DDBJ databases">
        <title>Paenibacillus sp. 1ZS3-15 nov., isolated from the rhizosphere soil.</title>
        <authorList>
            <person name="Zhang X.X."/>
            <person name="Zhang J."/>
        </authorList>
    </citation>
    <scope>NUCLEOTIDE SEQUENCE [LARGE SCALE GENOMIC DNA]</scope>
    <source>
        <strain evidence="9 10">1ZS3-15</strain>
    </source>
</reference>
<feature type="transmembrane region" description="Helical" evidence="7">
    <location>
        <begin position="215"/>
        <end position="233"/>
    </location>
</feature>
<feature type="domain" description="ABC transmembrane type-1" evidence="8">
    <location>
        <begin position="81"/>
        <end position="296"/>
    </location>
</feature>
<gene>
    <name evidence="9" type="ORF">A8708_18025</name>
</gene>
<dbReference type="EMBL" id="LYPB01000050">
    <property type="protein sequence ID" value="OAS20734.1"/>
    <property type="molecule type" value="Genomic_DNA"/>
</dbReference>
<evidence type="ECO:0000256" key="1">
    <source>
        <dbReference type="ARBA" id="ARBA00004651"/>
    </source>
</evidence>
<dbReference type="InterPro" id="IPR035906">
    <property type="entry name" value="MetI-like_sf"/>
</dbReference>
<feature type="transmembrane region" description="Helical" evidence="7">
    <location>
        <begin position="182"/>
        <end position="203"/>
    </location>
</feature>
<feature type="transmembrane region" description="Helical" evidence="7">
    <location>
        <begin position="121"/>
        <end position="141"/>
    </location>
</feature>
<dbReference type="GO" id="GO:0005524">
    <property type="term" value="F:ATP binding"/>
    <property type="evidence" value="ECO:0007669"/>
    <property type="project" value="UniProtKB-KW"/>
</dbReference>
<feature type="transmembrane region" description="Helical" evidence="7">
    <location>
        <begin position="85"/>
        <end position="109"/>
    </location>
</feature>
<evidence type="ECO:0000313" key="10">
    <source>
        <dbReference type="Proteomes" id="UP000078454"/>
    </source>
</evidence>
<organism evidence="9 10">
    <name type="scientific">Paenibacillus oryzisoli</name>
    <dbReference type="NCBI Taxonomy" id="1850517"/>
    <lineage>
        <taxon>Bacteria</taxon>
        <taxon>Bacillati</taxon>
        <taxon>Bacillota</taxon>
        <taxon>Bacilli</taxon>
        <taxon>Bacillales</taxon>
        <taxon>Paenibacillaceae</taxon>
        <taxon>Paenibacillus</taxon>
    </lineage>
</organism>
<evidence type="ECO:0000256" key="2">
    <source>
        <dbReference type="ARBA" id="ARBA00022448"/>
    </source>
</evidence>
<evidence type="ECO:0000256" key="7">
    <source>
        <dbReference type="RuleBase" id="RU363032"/>
    </source>
</evidence>
<evidence type="ECO:0000256" key="4">
    <source>
        <dbReference type="ARBA" id="ARBA00022692"/>
    </source>
</evidence>
<proteinExistence type="inferred from homology"/>
<dbReference type="RefSeq" id="WP_068663357.1">
    <property type="nucleotide sequence ID" value="NZ_LYPB01000050.1"/>
</dbReference>
<dbReference type="CDD" id="cd06261">
    <property type="entry name" value="TM_PBP2"/>
    <property type="match status" value="1"/>
</dbReference>
<dbReference type="InterPro" id="IPR050809">
    <property type="entry name" value="UgpAE/MalFG_permease"/>
</dbReference>